<evidence type="ECO:0000313" key="2">
    <source>
        <dbReference type="Proteomes" id="UP000663880"/>
    </source>
</evidence>
<keyword evidence="2" id="KW-1185">Reference proteome</keyword>
<dbReference type="Proteomes" id="UP000663880">
    <property type="component" value="Unassembled WGS sequence"/>
</dbReference>
<evidence type="ECO:0000313" key="1">
    <source>
        <dbReference type="EMBL" id="CAF4744758.1"/>
    </source>
</evidence>
<dbReference type="AlphaFoldDB" id="A0A821L399"/>
<accession>A0A821L399</accession>
<gene>
    <name evidence="1" type="ORF">PMACD_LOCUS268</name>
</gene>
<dbReference type="OrthoDB" id="7427488at2759"/>
<dbReference type="EMBL" id="CAJOBZ010000001">
    <property type="protein sequence ID" value="CAF4744758.1"/>
    <property type="molecule type" value="Genomic_DNA"/>
</dbReference>
<name>A0A821L399_9NEOP</name>
<organism evidence="1 2">
    <name type="scientific">Pieris macdunnoughi</name>
    <dbReference type="NCBI Taxonomy" id="345717"/>
    <lineage>
        <taxon>Eukaryota</taxon>
        <taxon>Metazoa</taxon>
        <taxon>Ecdysozoa</taxon>
        <taxon>Arthropoda</taxon>
        <taxon>Hexapoda</taxon>
        <taxon>Insecta</taxon>
        <taxon>Pterygota</taxon>
        <taxon>Neoptera</taxon>
        <taxon>Endopterygota</taxon>
        <taxon>Lepidoptera</taxon>
        <taxon>Glossata</taxon>
        <taxon>Ditrysia</taxon>
        <taxon>Papilionoidea</taxon>
        <taxon>Pieridae</taxon>
        <taxon>Pierinae</taxon>
        <taxon>Pieris</taxon>
    </lineage>
</organism>
<proteinExistence type="predicted"/>
<protein>
    <submittedName>
        <fullName evidence="1">Uncharacterized protein</fullName>
    </submittedName>
</protein>
<comment type="caution">
    <text evidence="1">The sequence shown here is derived from an EMBL/GenBank/DDBJ whole genome shotgun (WGS) entry which is preliminary data.</text>
</comment>
<sequence length="301" mass="34633">MFQHNILSILCYGQYFISTIQFYINTENETTLDGQSFIKNIINGKDPTTSKGVLFFTAPYKICAGGCKNEQNFHMVFPLYVGKSANKRYKEIYSRDYKNIYSGRSDVPFKKSTTRKIWTLPSECPNITSTAKSKEATSDYLSEELDVKPPSVRPDCPVRISRVHFVIFISGTLANVSLRRGVSMTTEGVTRSGFIRRHGTNMDLNHDLLECECPPNNECKIEYKLDDNVLHLQHLRGIIEDHDLRRFYKENNESIVVRRRRNSGNTCCCPIIVAKVPAFITEKRFKDVIKRFENNKISESK</sequence>
<reference evidence="1" key="1">
    <citation type="submission" date="2021-02" db="EMBL/GenBank/DDBJ databases">
        <authorList>
            <person name="Steward A R."/>
        </authorList>
    </citation>
    <scope>NUCLEOTIDE SEQUENCE</scope>
</reference>